<dbReference type="Proteomes" id="UP000218765">
    <property type="component" value="Chromosome"/>
</dbReference>
<dbReference type="GO" id="GO:0005737">
    <property type="term" value="C:cytoplasm"/>
    <property type="evidence" value="ECO:0007669"/>
    <property type="project" value="UniProtKB-SubCell"/>
</dbReference>
<protein>
    <recommendedName>
        <fullName evidence="11 13">S-adenosylmethionine:tRNA ribosyltransferase-isomerase</fullName>
        <ecNumber evidence="10 13">2.4.99.17</ecNumber>
    </recommendedName>
    <alternativeName>
        <fullName evidence="12 13">Queuosine biosynthesis protein QueA</fullName>
    </alternativeName>
</protein>
<dbReference type="OrthoDB" id="9805933at2"/>
<reference evidence="14 15" key="1">
    <citation type="submission" date="2017-05" db="EMBL/GenBank/DDBJ databases">
        <title>Thiocyanate degradation by Thiohalobacter thiocyanaticus FOKN1.</title>
        <authorList>
            <person name="Oshiki M."/>
            <person name="Fukushima T."/>
            <person name="Kawano S."/>
            <person name="Nakagawa J."/>
        </authorList>
    </citation>
    <scope>NUCLEOTIDE SEQUENCE [LARGE SCALE GENOMIC DNA]</scope>
    <source>
        <strain evidence="14 15">FOKN1</strain>
    </source>
</reference>
<evidence type="ECO:0000256" key="8">
    <source>
        <dbReference type="ARBA" id="ARBA00052751"/>
    </source>
</evidence>
<dbReference type="EC" id="2.4.99.17" evidence="10 13"/>
<keyword evidence="4 13" id="KW-0963">Cytoplasm</keyword>
<evidence type="ECO:0000313" key="15">
    <source>
        <dbReference type="Proteomes" id="UP000218765"/>
    </source>
</evidence>
<accession>A0A1Z4VQJ1</accession>
<dbReference type="InterPro" id="IPR036100">
    <property type="entry name" value="QueA_sf"/>
</dbReference>
<dbReference type="UniPathway" id="UPA00392"/>
<keyword evidence="14" id="KW-0413">Isomerase</keyword>
<evidence type="ECO:0000256" key="6">
    <source>
        <dbReference type="ARBA" id="ARBA00022691"/>
    </source>
</evidence>
<evidence type="ECO:0000256" key="5">
    <source>
        <dbReference type="ARBA" id="ARBA00022679"/>
    </source>
</evidence>
<dbReference type="HAMAP" id="MF_00113">
    <property type="entry name" value="QueA"/>
    <property type="match status" value="1"/>
</dbReference>
<comment type="function">
    <text evidence="13">Transfers and isomerizes the ribose moiety from AdoMet to the 7-aminomethyl group of 7-deazaguanine (preQ1-tRNA) to give epoxyqueuosine (oQ-tRNA).</text>
</comment>
<evidence type="ECO:0000256" key="2">
    <source>
        <dbReference type="ARBA" id="ARBA00004691"/>
    </source>
</evidence>
<evidence type="ECO:0000256" key="13">
    <source>
        <dbReference type="HAMAP-Rule" id="MF_00113"/>
    </source>
</evidence>
<evidence type="ECO:0000256" key="11">
    <source>
        <dbReference type="ARBA" id="ARBA00069325"/>
    </source>
</evidence>
<keyword evidence="5 13" id="KW-0808">Transferase</keyword>
<evidence type="ECO:0000256" key="7">
    <source>
        <dbReference type="ARBA" id="ARBA00022785"/>
    </source>
</evidence>
<evidence type="ECO:0000256" key="1">
    <source>
        <dbReference type="ARBA" id="ARBA00004496"/>
    </source>
</evidence>
<dbReference type="InterPro" id="IPR042119">
    <property type="entry name" value="QueA_dom2"/>
</dbReference>
<keyword evidence="7 13" id="KW-0671">Queuosine biosynthesis</keyword>
<dbReference type="RefSeq" id="WP_096366067.1">
    <property type="nucleotide sequence ID" value="NZ_AP018052.1"/>
</dbReference>
<sequence>MQRSDFHYLLPSQLIAQSPLAERGGSRLLVLDGASGRCRDAGFAGLPDYLRPGDLLVINDTRVIPARLHGTKASGGRVEVLIERVVDARTALAHVRASKSPKPGGRLQLEAGLEVEVLDREGELFRLRFPTGRTVMEWLEVHGHVPLPPYIQRPDAAEDRERYQTLFARVPGAVAAPTAGLHFDAAMLERLARAGVETARVTLHVGAGTFQPVRVDDLSRHHMHAEYVEVGQEAVDQVRAAHARGARVLAVGTTVVRSLEAAAASGQLQPFAGDTRLFITPGYEFKVVDLLLTNFHLPESTLLMLVCAFAGYEPVMQAYRHAVEQEYRFFSYGDAMLLSREGLALEHSKR</sequence>
<dbReference type="NCBIfam" id="TIGR00113">
    <property type="entry name" value="queA"/>
    <property type="match status" value="1"/>
</dbReference>
<evidence type="ECO:0000256" key="10">
    <source>
        <dbReference type="ARBA" id="ARBA00066503"/>
    </source>
</evidence>
<comment type="catalytic activity">
    <reaction evidence="8 13">
        <text>7-aminomethyl-7-carbaguanosine(34) in tRNA + S-adenosyl-L-methionine = epoxyqueuosine(34) in tRNA + adenine + L-methionine + 2 H(+)</text>
        <dbReference type="Rhea" id="RHEA:32155"/>
        <dbReference type="Rhea" id="RHEA-COMP:10342"/>
        <dbReference type="Rhea" id="RHEA-COMP:18582"/>
        <dbReference type="ChEBI" id="CHEBI:15378"/>
        <dbReference type="ChEBI" id="CHEBI:16708"/>
        <dbReference type="ChEBI" id="CHEBI:57844"/>
        <dbReference type="ChEBI" id="CHEBI:59789"/>
        <dbReference type="ChEBI" id="CHEBI:82833"/>
        <dbReference type="ChEBI" id="CHEBI:194443"/>
        <dbReference type="EC" id="2.4.99.17"/>
    </reaction>
</comment>
<keyword evidence="6 13" id="KW-0949">S-adenosyl-L-methionine</keyword>
<proteinExistence type="inferred from homology"/>
<evidence type="ECO:0000256" key="4">
    <source>
        <dbReference type="ARBA" id="ARBA00022490"/>
    </source>
</evidence>
<dbReference type="Gene3D" id="2.40.10.240">
    <property type="entry name" value="QueA-like"/>
    <property type="match status" value="1"/>
</dbReference>
<dbReference type="InterPro" id="IPR003699">
    <property type="entry name" value="QueA"/>
</dbReference>
<comment type="pathway">
    <text evidence="2 13">tRNA modification; tRNA-queuosine biosynthesis.</text>
</comment>
<dbReference type="PANTHER" id="PTHR30307:SF0">
    <property type="entry name" value="S-ADENOSYLMETHIONINE:TRNA RIBOSYLTRANSFERASE-ISOMERASE"/>
    <property type="match status" value="1"/>
</dbReference>
<keyword evidence="15" id="KW-1185">Reference proteome</keyword>
<dbReference type="GO" id="GO:0008616">
    <property type="term" value="P:tRNA queuosine(34) biosynthetic process"/>
    <property type="evidence" value="ECO:0007669"/>
    <property type="project" value="UniProtKB-UniRule"/>
</dbReference>
<name>A0A1Z4VQJ1_9GAMM</name>
<evidence type="ECO:0000256" key="9">
    <source>
        <dbReference type="ARBA" id="ARBA00061210"/>
    </source>
</evidence>
<organism evidence="14 15">
    <name type="scientific">Thiohalobacter thiocyanaticus</name>
    <dbReference type="NCBI Taxonomy" id="585455"/>
    <lineage>
        <taxon>Bacteria</taxon>
        <taxon>Pseudomonadati</taxon>
        <taxon>Pseudomonadota</taxon>
        <taxon>Gammaproteobacteria</taxon>
        <taxon>Thiohalobacterales</taxon>
        <taxon>Thiohalobacteraceae</taxon>
        <taxon>Thiohalobacter</taxon>
    </lineage>
</organism>
<dbReference type="Pfam" id="PF02547">
    <property type="entry name" value="Queuosine_synth"/>
    <property type="match status" value="1"/>
</dbReference>
<evidence type="ECO:0000256" key="3">
    <source>
        <dbReference type="ARBA" id="ARBA00011245"/>
    </source>
</evidence>
<gene>
    <name evidence="13" type="primary">queA</name>
    <name evidence="14" type="ORF">FOKN1_1525</name>
</gene>
<dbReference type="AlphaFoldDB" id="A0A1Z4VQJ1"/>
<dbReference type="GO" id="GO:0051075">
    <property type="term" value="F:S-adenosylmethionine:tRNA ribosyltransferase-isomerase activity"/>
    <property type="evidence" value="ECO:0007669"/>
    <property type="project" value="UniProtKB-EC"/>
</dbReference>
<dbReference type="InterPro" id="IPR042118">
    <property type="entry name" value="QueA_dom1"/>
</dbReference>
<dbReference type="SUPFAM" id="SSF111337">
    <property type="entry name" value="QueA-like"/>
    <property type="match status" value="1"/>
</dbReference>
<dbReference type="NCBIfam" id="NF001140">
    <property type="entry name" value="PRK00147.1"/>
    <property type="match status" value="1"/>
</dbReference>
<dbReference type="PANTHER" id="PTHR30307">
    <property type="entry name" value="S-ADENOSYLMETHIONINE:TRNA RIBOSYLTRANSFERASE-ISOMERASE"/>
    <property type="match status" value="1"/>
</dbReference>
<evidence type="ECO:0000313" key="14">
    <source>
        <dbReference type="EMBL" id="BAZ93920.1"/>
    </source>
</evidence>
<dbReference type="EMBL" id="AP018052">
    <property type="protein sequence ID" value="BAZ93920.1"/>
    <property type="molecule type" value="Genomic_DNA"/>
</dbReference>
<comment type="subunit">
    <text evidence="3 13">Monomer.</text>
</comment>
<dbReference type="FunFam" id="3.40.1780.10:FF:000001">
    <property type="entry name" value="S-adenosylmethionine:tRNA ribosyltransferase-isomerase"/>
    <property type="match status" value="1"/>
</dbReference>
<dbReference type="Gene3D" id="3.40.1780.10">
    <property type="entry name" value="QueA-like"/>
    <property type="match status" value="1"/>
</dbReference>
<comment type="subcellular location">
    <subcellularLocation>
        <location evidence="1 13">Cytoplasm</location>
    </subcellularLocation>
</comment>
<evidence type="ECO:0000256" key="12">
    <source>
        <dbReference type="ARBA" id="ARBA00076160"/>
    </source>
</evidence>
<comment type="similarity">
    <text evidence="9 13">Belongs to the QueA family.</text>
</comment>
<dbReference type="KEGG" id="ttc:FOKN1_1525"/>